<dbReference type="Pfam" id="PF16596">
    <property type="entry name" value="MFMR_assoc"/>
    <property type="match status" value="1"/>
</dbReference>
<feature type="compositionally biased region" description="Basic and acidic residues" evidence="1">
    <location>
        <begin position="1"/>
        <end position="14"/>
    </location>
</feature>
<evidence type="ECO:0000256" key="1">
    <source>
        <dbReference type="SAM" id="MobiDB-lite"/>
    </source>
</evidence>
<evidence type="ECO:0000313" key="4">
    <source>
        <dbReference type="Proteomes" id="UP001058974"/>
    </source>
</evidence>
<name>A0A9D4XIB6_PEA</name>
<accession>A0A9D4XIB6</accession>
<dbReference type="EMBL" id="JAMSHJ010000004">
    <property type="protein sequence ID" value="KAI5420672.1"/>
    <property type="molecule type" value="Genomic_DNA"/>
</dbReference>
<dbReference type="Pfam" id="PF07777">
    <property type="entry name" value="MFMR"/>
    <property type="match status" value="1"/>
</dbReference>
<proteinExistence type="predicted"/>
<evidence type="ECO:0000313" key="3">
    <source>
        <dbReference type="EMBL" id="KAI5420672.1"/>
    </source>
</evidence>
<dbReference type="Proteomes" id="UP001058974">
    <property type="component" value="Chromosome 4"/>
</dbReference>
<gene>
    <name evidence="3" type="ORF">KIW84_044493</name>
</gene>
<organism evidence="3 4">
    <name type="scientific">Pisum sativum</name>
    <name type="common">Garden pea</name>
    <name type="synonym">Lathyrus oleraceus</name>
    <dbReference type="NCBI Taxonomy" id="3888"/>
    <lineage>
        <taxon>Eukaryota</taxon>
        <taxon>Viridiplantae</taxon>
        <taxon>Streptophyta</taxon>
        <taxon>Embryophyta</taxon>
        <taxon>Tracheophyta</taxon>
        <taxon>Spermatophyta</taxon>
        <taxon>Magnoliopsida</taxon>
        <taxon>eudicotyledons</taxon>
        <taxon>Gunneridae</taxon>
        <taxon>Pentapetalae</taxon>
        <taxon>rosids</taxon>
        <taxon>fabids</taxon>
        <taxon>Fabales</taxon>
        <taxon>Fabaceae</taxon>
        <taxon>Papilionoideae</taxon>
        <taxon>50 kb inversion clade</taxon>
        <taxon>NPAAA clade</taxon>
        <taxon>Hologalegina</taxon>
        <taxon>IRL clade</taxon>
        <taxon>Fabeae</taxon>
        <taxon>Lathyrus</taxon>
    </lineage>
</organism>
<dbReference type="AlphaFoldDB" id="A0A9D4XIB6"/>
<feature type="region of interest" description="Disordered" evidence="1">
    <location>
        <begin position="1"/>
        <end position="28"/>
    </location>
</feature>
<protein>
    <recommendedName>
        <fullName evidence="2">G-box binding protein multifunctional mosaic region domain-containing protein</fullName>
    </recommendedName>
</protein>
<keyword evidence="4" id="KW-1185">Reference proteome</keyword>
<sequence length="197" mass="21201">MGNSEDGKSVKTERSSSPVTTDETNQINQPNIHVYPDWAAMQAYYGQRVNIPPYFNSVVASGHPPHHTCNGNVESAEHGAENWLSRSVDTEGSSDGSDGNTTRINGTRKRIRDKTPTTTDGEGKTVMQNSLVSKEIAASKMMVPVTQTSVAEKFVGPVLSSCMATTLELRNPSTVPTGAPQLVEFCLPNLGCRMSVS</sequence>
<evidence type="ECO:0000259" key="2">
    <source>
        <dbReference type="Pfam" id="PF07777"/>
    </source>
</evidence>
<dbReference type="InterPro" id="IPR012900">
    <property type="entry name" value="MFMR"/>
</dbReference>
<feature type="compositionally biased region" description="Polar residues" evidence="1">
    <location>
        <begin position="85"/>
        <end position="105"/>
    </location>
</feature>
<feature type="compositionally biased region" description="Polar residues" evidence="1">
    <location>
        <begin position="15"/>
        <end position="28"/>
    </location>
</feature>
<reference evidence="3 4" key="1">
    <citation type="journal article" date="2022" name="Nat. Genet.">
        <title>Improved pea reference genome and pan-genome highlight genomic features and evolutionary characteristics.</title>
        <authorList>
            <person name="Yang T."/>
            <person name="Liu R."/>
            <person name="Luo Y."/>
            <person name="Hu S."/>
            <person name="Wang D."/>
            <person name="Wang C."/>
            <person name="Pandey M.K."/>
            <person name="Ge S."/>
            <person name="Xu Q."/>
            <person name="Li N."/>
            <person name="Li G."/>
            <person name="Huang Y."/>
            <person name="Saxena R.K."/>
            <person name="Ji Y."/>
            <person name="Li M."/>
            <person name="Yan X."/>
            <person name="He Y."/>
            <person name="Liu Y."/>
            <person name="Wang X."/>
            <person name="Xiang C."/>
            <person name="Varshney R.K."/>
            <person name="Ding H."/>
            <person name="Gao S."/>
            <person name="Zong X."/>
        </authorList>
    </citation>
    <scope>NUCLEOTIDE SEQUENCE [LARGE SCALE GENOMIC DNA]</scope>
    <source>
        <strain evidence="3 4">cv. Zhongwan 6</strain>
    </source>
</reference>
<comment type="caution">
    <text evidence="3">The sequence shown here is derived from an EMBL/GenBank/DDBJ whole genome shotgun (WGS) entry which is preliminary data.</text>
</comment>
<dbReference type="Gramene" id="Psat04G0449300-T1">
    <property type="protein sequence ID" value="KAI5420672.1"/>
    <property type="gene ID" value="KIW84_044493"/>
</dbReference>
<feature type="region of interest" description="Disordered" evidence="1">
    <location>
        <begin position="85"/>
        <end position="122"/>
    </location>
</feature>
<feature type="domain" description="G-box binding protein multifunctional mosaic region" evidence="2">
    <location>
        <begin position="1"/>
        <end position="66"/>
    </location>
</feature>